<reference evidence="1" key="1">
    <citation type="journal article" date="2022" name="Int. J. Mol. Sci.">
        <title>Draft Genome of Tanacetum Coccineum: Genomic Comparison of Closely Related Tanacetum-Family Plants.</title>
        <authorList>
            <person name="Yamashiro T."/>
            <person name="Shiraishi A."/>
            <person name="Nakayama K."/>
            <person name="Satake H."/>
        </authorList>
    </citation>
    <scope>NUCLEOTIDE SEQUENCE</scope>
</reference>
<sequence>MERRLGDRGRGGNIVVGGVGVVCGDGVDRGVGGVDCGVVKAPVSTMIVSIPEKDRWYGARGKFVWWKGVRVTKASECANVGVRGPRDDSVLNYSVTKVTKTLMPKGMVISK</sequence>
<reference evidence="1" key="2">
    <citation type="submission" date="2022-01" db="EMBL/GenBank/DDBJ databases">
        <authorList>
            <person name="Yamashiro T."/>
            <person name="Shiraishi A."/>
            <person name="Satake H."/>
            <person name="Nakayama K."/>
        </authorList>
    </citation>
    <scope>NUCLEOTIDE SEQUENCE</scope>
</reference>
<evidence type="ECO:0000313" key="2">
    <source>
        <dbReference type="Proteomes" id="UP001151760"/>
    </source>
</evidence>
<dbReference type="Proteomes" id="UP001151760">
    <property type="component" value="Unassembled WGS sequence"/>
</dbReference>
<evidence type="ECO:0000313" key="1">
    <source>
        <dbReference type="EMBL" id="GJT27580.1"/>
    </source>
</evidence>
<accession>A0ABQ5CLM3</accession>
<organism evidence="1 2">
    <name type="scientific">Tanacetum coccineum</name>
    <dbReference type="NCBI Taxonomy" id="301880"/>
    <lineage>
        <taxon>Eukaryota</taxon>
        <taxon>Viridiplantae</taxon>
        <taxon>Streptophyta</taxon>
        <taxon>Embryophyta</taxon>
        <taxon>Tracheophyta</taxon>
        <taxon>Spermatophyta</taxon>
        <taxon>Magnoliopsida</taxon>
        <taxon>eudicotyledons</taxon>
        <taxon>Gunneridae</taxon>
        <taxon>Pentapetalae</taxon>
        <taxon>asterids</taxon>
        <taxon>campanulids</taxon>
        <taxon>Asterales</taxon>
        <taxon>Asteraceae</taxon>
        <taxon>Asteroideae</taxon>
        <taxon>Anthemideae</taxon>
        <taxon>Anthemidinae</taxon>
        <taxon>Tanacetum</taxon>
    </lineage>
</organism>
<comment type="caution">
    <text evidence="1">The sequence shown here is derived from an EMBL/GenBank/DDBJ whole genome shotgun (WGS) entry which is preliminary data.</text>
</comment>
<dbReference type="EMBL" id="BQNB010014388">
    <property type="protein sequence ID" value="GJT27580.1"/>
    <property type="molecule type" value="Genomic_DNA"/>
</dbReference>
<name>A0ABQ5CLM3_9ASTR</name>
<gene>
    <name evidence="1" type="ORF">Tco_0907855</name>
</gene>
<protein>
    <submittedName>
        <fullName evidence="1">Uncharacterized protein</fullName>
    </submittedName>
</protein>
<proteinExistence type="predicted"/>
<keyword evidence="2" id="KW-1185">Reference proteome</keyword>